<proteinExistence type="predicted"/>
<evidence type="ECO:0000313" key="1">
    <source>
        <dbReference type="EMBL" id="PFK43955.1"/>
    </source>
</evidence>
<sequence length="215" mass="25368">MTKVWIQKEEMNEHFLEKLNRSLKIDGHINAIYFMSKGAEGDYVEHNKVLLQNLLITHNTYPLYLTFTYYADYEMIQSTLNELGITYTLNFLEEIQTYWTANQNIHYHPPCFTIQIDHSNTLILALEATFWIASQNEFYAISNSQNLSFPLETIYEFRKKKERSIPHFKPEKDTIFIKIAHDGLGYYLFSNLEKHSTLEHLCANLPKGTTRKEID</sequence>
<dbReference type="EMBL" id="NUWN01000028">
    <property type="protein sequence ID" value="PFK43955.1"/>
    <property type="molecule type" value="Genomic_DNA"/>
</dbReference>
<dbReference type="AlphaFoldDB" id="A0A2B0MSA9"/>
<gene>
    <name evidence="1" type="ORF">COI93_09380</name>
</gene>
<name>A0A2B0MSA9_BACCE</name>
<reference evidence="1 2" key="1">
    <citation type="submission" date="2017-09" db="EMBL/GenBank/DDBJ databases">
        <title>Large-scale bioinformatics analysis of Bacillus genomes uncovers conserved roles of natural products in bacterial physiology.</title>
        <authorList>
            <consortium name="Agbiome Team Llc"/>
            <person name="Bleich R.M."/>
            <person name="Grubbs K.J."/>
            <person name="Santa Maria K.C."/>
            <person name="Allen S.E."/>
            <person name="Farag S."/>
            <person name="Shank E.A."/>
            <person name="Bowers A."/>
        </authorList>
    </citation>
    <scope>NUCLEOTIDE SEQUENCE [LARGE SCALE GENOMIC DNA]</scope>
    <source>
        <strain evidence="1 2">AFS083043</strain>
    </source>
</reference>
<protein>
    <submittedName>
        <fullName evidence="1">Uncharacterized protein</fullName>
    </submittedName>
</protein>
<accession>A0A2B0MSA9</accession>
<comment type="caution">
    <text evidence="1">The sequence shown here is derived from an EMBL/GenBank/DDBJ whole genome shotgun (WGS) entry which is preliminary data.</text>
</comment>
<evidence type="ECO:0000313" key="2">
    <source>
        <dbReference type="Proteomes" id="UP000242656"/>
    </source>
</evidence>
<dbReference type="Proteomes" id="UP000242656">
    <property type="component" value="Unassembled WGS sequence"/>
</dbReference>
<dbReference type="RefSeq" id="WP_098490560.1">
    <property type="nucleotide sequence ID" value="NZ_NUWN01000028.1"/>
</dbReference>
<organism evidence="1 2">
    <name type="scientific">Bacillus cereus</name>
    <dbReference type="NCBI Taxonomy" id="1396"/>
    <lineage>
        <taxon>Bacteria</taxon>
        <taxon>Bacillati</taxon>
        <taxon>Bacillota</taxon>
        <taxon>Bacilli</taxon>
        <taxon>Bacillales</taxon>
        <taxon>Bacillaceae</taxon>
        <taxon>Bacillus</taxon>
        <taxon>Bacillus cereus group</taxon>
    </lineage>
</organism>